<dbReference type="Gene3D" id="2.120.10.30">
    <property type="entry name" value="TolB, C-terminal domain"/>
    <property type="match status" value="1"/>
</dbReference>
<evidence type="ECO:0000256" key="1">
    <source>
        <dbReference type="ARBA" id="ARBA00022737"/>
    </source>
</evidence>
<dbReference type="InterPro" id="IPR011042">
    <property type="entry name" value="6-blade_b-propeller_TolB-like"/>
</dbReference>
<dbReference type="InterPro" id="IPR036966">
    <property type="entry name" value="CBM3_sf"/>
</dbReference>
<feature type="repeat" description="NHL" evidence="2">
    <location>
        <begin position="169"/>
        <end position="205"/>
    </location>
</feature>
<name>A0ABT0HT61_9BACT</name>
<dbReference type="Pfam" id="PF01436">
    <property type="entry name" value="NHL"/>
    <property type="match status" value="1"/>
</dbReference>
<dbReference type="PROSITE" id="PS51125">
    <property type="entry name" value="NHL"/>
    <property type="match status" value="2"/>
</dbReference>
<dbReference type="PANTHER" id="PTHR24104">
    <property type="entry name" value="E3 UBIQUITIN-PROTEIN LIGASE NHLRC1-RELATED"/>
    <property type="match status" value="1"/>
</dbReference>
<dbReference type="SUPFAM" id="SSF49384">
    <property type="entry name" value="Carbohydrate-binding domain"/>
    <property type="match status" value="1"/>
</dbReference>
<dbReference type="InterPro" id="IPR050952">
    <property type="entry name" value="TRIM-NHL_E3_ligases"/>
</dbReference>
<proteinExistence type="predicted"/>
<keyword evidence="5" id="KW-1185">Reference proteome</keyword>
<evidence type="ECO:0000259" key="3">
    <source>
        <dbReference type="PROSITE" id="PS51172"/>
    </source>
</evidence>
<dbReference type="CDD" id="cd05819">
    <property type="entry name" value="NHL"/>
    <property type="match status" value="1"/>
</dbReference>
<dbReference type="RefSeq" id="WP_248480144.1">
    <property type="nucleotide sequence ID" value="NZ_JALPRF010000008.1"/>
</dbReference>
<dbReference type="InterPro" id="IPR008965">
    <property type="entry name" value="CBM2/CBM3_carb-bd_dom_sf"/>
</dbReference>
<reference evidence="4 5" key="1">
    <citation type="submission" date="2022-04" db="EMBL/GenBank/DDBJ databases">
        <title>Spirosoma sp. strain RP8 genome sequencing and assembly.</title>
        <authorList>
            <person name="Jung Y."/>
        </authorList>
    </citation>
    <scope>NUCLEOTIDE SEQUENCE [LARGE SCALE GENOMIC DNA]</scope>
    <source>
        <strain evidence="4 5">RP8</strain>
    </source>
</reference>
<dbReference type="InterPro" id="IPR001956">
    <property type="entry name" value="CBM3"/>
</dbReference>
<keyword evidence="1" id="KW-0677">Repeat</keyword>
<sequence>MFSFLPVSFKSILTDTPRRLRSKQRCAPQWAHVGSFALLWCLLLSGAPASRAQPFNPNGITVAGGNGGGTGMGQLDNPQSIYVDALGNVYIADKSSDRIQRWAPGATQGVTVAGGNGKGSGANQIDAPEGVYVDTDGNIYVSEDNNSRVSRWKPGASQGVTVAGGNGGGNGANQLLGPQGVYVDKAGNLYVAEYYNNRVTRWAPGATQGVTVAGDGSSGIGPEQLDGPTDVGMDAAGNLFVLENGNNRVTRWAPGSTQGITVAGGNGGGDGADQLTYPEGFYVDAAGYLYIADTGNARVQLWKPGATQGITVAGGNGVGNGVNQLSRPLDIWINLAGNLHVSDGFTNYRVQRFDNLAPSLTGLQAQPNPVCSGQPVSFTATVGRTTGTYSYTITNGIGSLLTGNASSTSFSQSLTATGSNPQSYTLTVSTLMNYSATASVSLTVIARPAAPGVSNLTYCQNVVASVLTASGSRLRWYDASGNPLPEAPRPATNQVGSTTYYVTQANDSGCESERAALTVTVKPTPTTPTLVTQSGGAYPAGVSSLIISQNTGNVILTVSGCQVGSISWQGGNSTTLAVSTTNLGTQSFTASCTSNGCTSPTATATVTVVASTLKVLSRDPDNGQLGNNTIKPYLLLQNAGTTPIPYSTITLRYWLTTENNIPLLFQKNYVVIGQGNLNLRYVPLATPRQGATGYIEYSFSGGASSLAPNSDSGPLEVQATKQDYSRFVQSDDYSYINNSSFTLNARITAYQNGVIFYGTEPTGSGNAREAVPEAGSLLVVKVLGNPVVGSSAEVEISGASGQTVQLKLVDLQGKLINGHSIKEAGLVERVSLPLSNVQGMLLLKVSTATHRQQIKLLRP</sequence>
<dbReference type="Pfam" id="PF00942">
    <property type="entry name" value="CBM_3"/>
    <property type="match status" value="1"/>
</dbReference>
<accession>A0ABT0HT61</accession>
<feature type="domain" description="CBM3" evidence="3">
    <location>
        <begin position="610"/>
        <end position="762"/>
    </location>
</feature>
<dbReference type="Gene3D" id="2.60.40.710">
    <property type="entry name" value="Endoglucanase-like"/>
    <property type="match status" value="1"/>
</dbReference>
<dbReference type="Pfam" id="PF19081">
    <property type="entry name" value="Ig_7"/>
    <property type="match status" value="1"/>
</dbReference>
<dbReference type="Proteomes" id="UP001202180">
    <property type="component" value="Unassembled WGS sequence"/>
</dbReference>
<gene>
    <name evidence="4" type="ORF">M0L20_26170</name>
</gene>
<feature type="repeat" description="NHL" evidence="2">
    <location>
        <begin position="118"/>
        <end position="155"/>
    </location>
</feature>
<dbReference type="SUPFAM" id="SSF101898">
    <property type="entry name" value="NHL repeat"/>
    <property type="match status" value="1"/>
</dbReference>
<dbReference type="PANTHER" id="PTHR24104:SF25">
    <property type="entry name" value="PROTEIN LIN-41"/>
    <property type="match status" value="1"/>
</dbReference>
<dbReference type="EMBL" id="JALPRF010000008">
    <property type="protein sequence ID" value="MCK8495379.1"/>
    <property type="molecule type" value="Genomic_DNA"/>
</dbReference>
<evidence type="ECO:0000313" key="5">
    <source>
        <dbReference type="Proteomes" id="UP001202180"/>
    </source>
</evidence>
<protein>
    <recommendedName>
        <fullName evidence="3">CBM3 domain-containing protein</fullName>
    </recommendedName>
</protein>
<comment type="caution">
    <text evidence="4">The sequence shown here is derived from an EMBL/GenBank/DDBJ whole genome shotgun (WGS) entry which is preliminary data.</text>
</comment>
<evidence type="ECO:0000313" key="4">
    <source>
        <dbReference type="EMBL" id="MCK8495379.1"/>
    </source>
</evidence>
<evidence type="ECO:0000256" key="2">
    <source>
        <dbReference type="PROSITE-ProRule" id="PRU00504"/>
    </source>
</evidence>
<dbReference type="SMART" id="SM01067">
    <property type="entry name" value="CBM_3"/>
    <property type="match status" value="1"/>
</dbReference>
<dbReference type="InterPro" id="IPR001258">
    <property type="entry name" value="NHL_repeat"/>
</dbReference>
<organism evidence="4 5">
    <name type="scientific">Spirosoma liriopis</name>
    <dbReference type="NCBI Taxonomy" id="2937440"/>
    <lineage>
        <taxon>Bacteria</taxon>
        <taxon>Pseudomonadati</taxon>
        <taxon>Bacteroidota</taxon>
        <taxon>Cytophagia</taxon>
        <taxon>Cytophagales</taxon>
        <taxon>Cytophagaceae</taxon>
        <taxon>Spirosoma</taxon>
    </lineage>
</organism>
<dbReference type="InterPro" id="IPR044023">
    <property type="entry name" value="Ig_7"/>
</dbReference>
<dbReference type="Gene3D" id="2.40.10.500">
    <property type="match status" value="2"/>
</dbReference>
<dbReference type="PROSITE" id="PS51172">
    <property type="entry name" value="CBM3"/>
    <property type="match status" value="1"/>
</dbReference>